<sequence length="322" mass="37127">MSNILITSGGRRVSLVTAFKKELTKINPLAKVFVVDAFPGLSAASQISDKSFKICEIEDPAYIDSLLKICIENNIRLIIPTLDTELLVLAKNKKKFLEFKIQLVLSSKKLIKKCNNKLKSQSLFNELNVGVPKVYSKDNYKLPIFIKPINGSGSDENYLVKNEDQISKYHEKNDLLYFFEYLDHDVYDEYTCDLYYDKNSILKCVIPRKRIETREGEVSKGVTKRNQIISLIETNFMHLKGARGCITIQLFLHKTDKNIMGIEINPRFGGGFPLSYLAGGNYPKWLIQEYLLNETLSYYSGWEENLLMLRYDDEVLVHDYEK</sequence>
<dbReference type="PROSITE" id="PS50975">
    <property type="entry name" value="ATP_GRASP"/>
    <property type="match status" value="1"/>
</dbReference>
<dbReference type="Pfam" id="PF15632">
    <property type="entry name" value="ATPgrasp_Ter"/>
    <property type="match status" value="1"/>
</dbReference>
<dbReference type="Pfam" id="PF21360">
    <property type="entry name" value="PylC-like_N"/>
    <property type="match status" value="1"/>
</dbReference>
<evidence type="ECO:0000313" key="3">
    <source>
        <dbReference type="EMBL" id="MDO5975853.1"/>
    </source>
</evidence>
<proteinExistence type="predicted"/>
<dbReference type="InterPro" id="IPR011761">
    <property type="entry name" value="ATP-grasp"/>
</dbReference>
<dbReference type="Gene3D" id="3.30.470.20">
    <property type="entry name" value="ATP-grasp fold, B domain"/>
    <property type="match status" value="1"/>
</dbReference>
<accession>A0ABT8WRM8</accession>
<reference evidence="3" key="1">
    <citation type="submission" date="2023-07" db="EMBL/GenBank/DDBJ databases">
        <title>Two novel species in the genus Flavivirga.</title>
        <authorList>
            <person name="Kwon K."/>
        </authorList>
    </citation>
    <scope>NUCLEOTIDE SEQUENCE</scope>
    <source>
        <strain evidence="3">KACC 14158</strain>
    </source>
</reference>
<dbReference type="RefSeq" id="WP_303303088.1">
    <property type="nucleotide sequence ID" value="NZ_BAABDA010000046.1"/>
</dbReference>
<gene>
    <name evidence="3" type="ORF">Q4Q40_16780</name>
</gene>
<dbReference type="Gene3D" id="3.30.1490.20">
    <property type="entry name" value="ATP-grasp fold, A domain"/>
    <property type="match status" value="1"/>
</dbReference>
<protein>
    <submittedName>
        <fullName evidence="3">ATP-grasp domain-containing protein</fullName>
    </submittedName>
</protein>
<evidence type="ECO:0000313" key="4">
    <source>
        <dbReference type="Proteomes" id="UP001176806"/>
    </source>
</evidence>
<comment type="caution">
    <text evidence="3">The sequence shown here is derived from an EMBL/GenBank/DDBJ whole genome shotgun (WGS) entry which is preliminary data.</text>
</comment>
<feature type="domain" description="ATP-grasp" evidence="2">
    <location>
        <begin position="108"/>
        <end position="291"/>
    </location>
</feature>
<keyword evidence="1" id="KW-0067">ATP-binding</keyword>
<evidence type="ECO:0000256" key="1">
    <source>
        <dbReference type="PROSITE-ProRule" id="PRU00409"/>
    </source>
</evidence>
<dbReference type="Proteomes" id="UP001176806">
    <property type="component" value="Unassembled WGS sequence"/>
</dbReference>
<keyword evidence="4" id="KW-1185">Reference proteome</keyword>
<evidence type="ECO:0000259" key="2">
    <source>
        <dbReference type="PROSITE" id="PS50975"/>
    </source>
</evidence>
<keyword evidence="1" id="KW-0547">Nucleotide-binding</keyword>
<name>A0ABT8WRM8_9FLAO</name>
<dbReference type="SUPFAM" id="SSF56059">
    <property type="entry name" value="Glutathione synthetase ATP-binding domain-like"/>
    <property type="match status" value="1"/>
</dbReference>
<dbReference type="Gene3D" id="3.40.50.20">
    <property type="match status" value="1"/>
</dbReference>
<organism evidence="3 4">
    <name type="scientific">Flavivirga jejuensis</name>
    <dbReference type="NCBI Taxonomy" id="870487"/>
    <lineage>
        <taxon>Bacteria</taxon>
        <taxon>Pseudomonadati</taxon>
        <taxon>Bacteroidota</taxon>
        <taxon>Flavobacteriia</taxon>
        <taxon>Flavobacteriales</taxon>
        <taxon>Flavobacteriaceae</taxon>
        <taxon>Flavivirga</taxon>
    </lineage>
</organism>
<dbReference type="InterPro" id="IPR048764">
    <property type="entry name" value="PylC_N"/>
</dbReference>
<dbReference type="EMBL" id="JAUOEL010000006">
    <property type="protein sequence ID" value="MDO5975853.1"/>
    <property type="molecule type" value="Genomic_DNA"/>
</dbReference>
<dbReference type="InterPro" id="IPR013815">
    <property type="entry name" value="ATP_grasp_subdomain_1"/>
</dbReference>